<organism evidence="2">
    <name type="scientific">Leptospira interrogans serovar Hardjo str. Norma</name>
    <dbReference type="NCBI Taxonomy" id="1279460"/>
    <lineage>
        <taxon>Bacteria</taxon>
        <taxon>Pseudomonadati</taxon>
        <taxon>Spirochaetota</taxon>
        <taxon>Spirochaetia</taxon>
        <taxon>Leptospirales</taxon>
        <taxon>Leptospiraceae</taxon>
        <taxon>Leptospira</taxon>
    </lineage>
</organism>
<dbReference type="InterPro" id="IPR011459">
    <property type="entry name" value="DUF1565"/>
</dbReference>
<feature type="domain" description="DUF1565" evidence="1">
    <location>
        <begin position="64"/>
        <end position="326"/>
    </location>
</feature>
<dbReference type="EMBL" id="CP012603">
    <property type="protein sequence ID" value="ALE37643.1"/>
    <property type="molecule type" value="Genomic_DNA"/>
</dbReference>
<dbReference type="AlphaFoldDB" id="A0A0M4N5X7"/>
<evidence type="ECO:0000313" key="2">
    <source>
        <dbReference type="EMBL" id="ALE37643.1"/>
    </source>
</evidence>
<evidence type="ECO:0000313" key="3">
    <source>
        <dbReference type="Proteomes" id="UP000056502"/>
    </source>
</evidence>
<dbReference type="Proteomes" id="UP000056502">
    <property type="component" value="Chromosome I"/>
</dbReference>
<dbReference type="Pfam" id="PF07602">
    <property type="entry name" value="DUF1565"/>
    <property type="match status" value="1"/>
</dbReference>
<evidence type="ECO:0000259" key="1">
    <source>
        <dbReference type="Pfam" id="PF07602"/>
    </source>
</evidence>
<keyword evidence="2" id="KW-0449">Lipoprotein</keyword>
<name>A0A0M4N5X7_LEPIR</name>
<dbReference type="Gene3D" id="2.160.20.10">
    <property type="entry name" value="Single-stranded right-handed beta-helix, Pectin lyase-like"/>
    <property type="match status" value="1"/>
</dbReference>
<protein>
    <submittedName>
        <fullName evidence="2">Lipoprotein</fullName>
    </submittedName>
</protein>
<gene>
    <name evidence="2" type="ORF">G436_0418</name>
</gene>
<dbReference type="InterPro" id="IPR012334">
    <property type="entry name" value="Pectin_lyas_fold"/>
</dbReference>
<dbReference type="SUPFAM" id="SSF51126">
    <property type="entry name" value="Pectin lyase-like"/>
    <property type="match status" value="1"/>
</dbReference>
<dbReference type="GeneID" id="61143719"/>
<sequence>MKHFLNIFFVGLLLVGCASESGENSNASQLLLGIVNHKQLNLAHPERNSELRILDIPTHYVDSISGNNSNAGTKSAPYRTITKAIIASKADGTKVILVAPGTYDKSLGETFPIYIPDGVNLYGDYDGKGLVGGSSSLYAGPPGTTPKTGPTWINGGGDDIPHVNATIIPNNNSQIAGFKITNPNPDIPDDYSVRGISIQNFVSIKIKNNTITGMPLGIGIQYEYYHVTAVGHNIISGNQLTFNYHGIINNGIRASYDKVENNVISKNYIGIGSPIGLDLGQGPTGSAGNNTISCNSYNDIWIPGNGNETQIIYAMNNNWDHFPPQISFDHSKAGLDIGHVSNATLVYYEDGGLAPNACK</sequence>
<dbReference type="RefSeq" id="WP_000680185.1">
    <property type="nucleotide sequence ID" value="NZ_CP012603.1"/>
</dbReference>
<proteinExistence type="predicted"/>
<reference evidence="2 3" key="1">
    <citation type="journal article" date="2015" name="Genome Announc.">
        <title>Whole-Genome Sequence of Leptospira interrogans Serovar Hardjo Subtype Hardjoprajitno Strain Norma, Isolated from Cattle in a Leptospirosis Outbreak in Brazil.</title>
        <authorList>
            <person name="Cosate M.R."/>
            <person name="Soares S.C."/>
            <person name="Mendes T.A."/>
            <person name="Raittz R.T."/>
            <person name="Moreira E.C."/>
            <person name="Leite R."/>
            <person name="Fernandes G.R."/>
            <person name="Haddad J.P."/>
            <person name="Ortega J.M."/>
        </authorList>
    </citation>
    <scope>NUCLEOTIDE SEQUENCE [LARGE SCALE GENOMIC DNA]</scope>
    <source>
        <strain evidence="2 3">Norma</strain>
    </source>
</reference>
<dbReference type="PATRIC" id="fig|1279460.3.peg.418"/>
<dbReference type="PROSITE" id="PS51257">
    <property type="entry name" value="PROKAR_LIPOPROTEIN"/>
    <property type="match status" value="1"/>
</dbReference>
<dbReference type="NCBIfam" id="NF047854">
    <property type="entry name" value="LIC10774_LIC10365_LIC10821_LIC11207_LIC11030_fam"/>
    <property type="match status" value="1"/>
</dbReference>
<accession>A0A0M4N5X7</accession>
<dbReference type="InterPro" id="IPR011050">
    <property type="entry name" value="Pectin_lyase_fold/virulence"/>
</dbReference>